<accession>A0A5J4Z9V3</accession>
<keyword evidence="2" id="KW-1185">Reference proteome</keyword>
<proteinExistence type="predicted"/>
<gene>
    <name evidence="1" type="ORF">F0562_018379</name>
</gene>
<dbReference type="AlphaFoldDB" id="A0A5J4Z9V3"/>
<organism evidence="1 2">
    <name type="scientific">Nyssa sinensis</name>
    <dbReference type="NCBI Taxonomy" id="561372"/>
    <lineage>
        <taxon>Eukaryota</taxon>
        <taxon>Viridiplantae</taxon>
        <taxon>Streptophyta</taxon>
        <taxon>Embryophyta</taxon>
        <taxon>Tracheophyta</taxon>
        <taxon>Spermatophyta</taxon>
        <taxon>Magnoliopsida</taxon>
        <taxon>eudicotyledons</taxon>
        <taxon>Gunneridae</taxon>
        <taxon>Pentapetalae</taxon>
        <taxon>asterids</taxon>
        <taxon>Cornales</taxon>
        <taxon>Nyssaceae</taxon>
        <taxon>Nyssa</taxon>
    </lineage>
</organism>
<dbReference type="EMBL" id="CM018052">
    <property type="protein sequence ID" value="KAA8515200.1"/>
    <property type="molecule type" value="Genomic_DNA"/>
</dbReference>
<name>A0A5J4Z9V3_9ASTE</name>
<evidence type="ECO:0000313" key="1">
    <source>
        <dbReference type="EMBL" id="KAA8515200.1"/>
    </source>
</evidence>
<protein>
    <submittedName>
        <fullName evidence="1">Uncharacterized protein</fullName>
    </submittedName>
</protein>
<dbReference type="Proteomes" id="UP000325577">
    <property type="component" value="Linkage Group LG9"/>
</dbReference>
<reference evidence="1 2" key="1">
    <citation type="submission" date="2019-09" db="EMBL/GenBank/DDBJ databases">
        <title>A chromosome-level genome assembly of the Chinese tupelo Nyssa sinensis.</title>
        <authorList>
            <person name="Yang X."/>
            <person name="Kang M."/>
            <person name="Yang Y."/>
            <person name="Xiong H."/>
            <person name="Wang M."/>
            <person name="Zhang Z."/>
            <person name="Wang Z."/>
            <person name="Wu H."/>
            <person name="Ma T."/>
            <person name="Liu J."/>
            <person name="Xi Z."/>
        </authorList>
    </citation>
    <scope>NUCLEOTIDE SEQUENCE [LARGE SCALE GENOMIC DNA]</scope>
    <source>
        <strain evidence="1">J267</strain>
        <tissue evidence="1">Leaf</tissue>
    </source>
</reference>
<sequence length="101" mass="11085">MAVKCFAIFNGITNEKAGSLLDNNELFGSISLEIHELKMRFKVQVDENQLSNVVQKSSCNKISISSFNGDLTCSSPLLHHNSTLPSLSSFLRVTPLATRTV</sequence>
<evidence type="ECO:0000313" key="2">
    <source>
        <dbReference type="Proteomes" id="UP000325577"/>
    </source>
</evidence>